<accession>A0A455X747</accession>
<dbReference type="EMBL" id="AP019549">
    <property type="protein sequence ID" value="BBJ25366.1"/>
    <property type="molecule type" value="Genomic_DNA"/>
</dbReference>
<protein>
    <submittedName>
        <fullName evidence="1">Uncharacterized protein</fullName>
    </submittedName>
</protein>
<reference evidence="1" key="1">
    <citation type="submission" date="2019-04" db="EMBL/GenBank/DDBJ databases">
        <title>Emergence of IMP-producing hypervirulent Klebsiella pneumoniae carrying pLVPK-like virulence plasmid.</title>
        <authorList>
            <person name="Harada S."/>
            <person name="Aoki K."/>
            <person name="Ishii Y."/>
            <person name="Ohno Y."/>
            <person name="Kotatsu M."/>
            <person name="Tateda K."/>
        </authorList>
    </citation>
    <scope>NUCLEOTIDE SEQUENCE</scope>
    <source>
        <strain evidence="1">THC11</strain>
        <plasmid evidence="1">pTHC11-1</plasmid>
    </source>
</reference>
<sequence length="79" mass="8717">MAWMITAETSAMIPCHWVSVLVFVSSRRMPASATIAIVKPAICIEFVFSFKNKTDAIKTATGMFENIMEASPELTYVSP</sequence>
<organism evidence="1">
    <name type="scientific">Klebsiella pneumoniae</name>
    <dbReference type="NCBI Taxonomy" id="573"/>
    <lineage>
        <taxon>Bacteria</taxon>
        <taxon>Pseudomonadati</taxon>
        <taxon>Pseudomonadota</taxon>
        <taxon>Gammaproteobacteria</taxon>
        <taxon>Enterobacterales</taxon>
        <taxon>Enterobacteriaceae</taxon>
        <taxon>Klebsiella/Raoultella group</taxon>
        <taxon>Klebsiella</taxon>
        <taxon>Klebsiella pneumoniae complex</taxon>
    </lineage>
</organism>
<proteinExistence type="predicted"/>
<geneLocation type="plasmid" evidence="1">
    <name>pTHC11-1</name>
</geneLocation>
<keyword evidence="1" id="KW-0614">Plasmid</keyword>
<dbReference type="AlphaFoldDB" id="A0A455X747"/>
<evidence type="ECO:0000313" key="1">
    <source>
        <dbReference type="EMBL" id="BBJ25366.1"/>
    </source>
</evidence>
<name>A0A455X747_KLEPN</name>